<evidence type="ECO:0000313" key="6">
    <source>
        <dbReference type="Proteomes" id="UP000255036"/>
    </source>
</evidence>
<protein>
    <submittedName>
        <fullName evidence="5">TetR/AcrR family transcriptional regulator</fullName>
    </submittedName>
</protein>
<dbReference type="AlphaFoldDB" id="A0A371AR22"/>
<evidence type="ECO:0000256" key="2">
    <source>
        <dbReference type="PROSITE-ProRule" id="PRU00335"/>
    </source>
</evidence>
<accession>A0A371AR22</accession>
<dbReference type="PROSITE" id="PS50977">
    <property type="entry name" value="HTH_TETR_2"/>
    <property type="match status" value="1"/>
</dbReference>
<dbReference type="RefSeq" id="WP_115483171.1">
    <property type="nucleotide sequence ID" value="NZ_QRCT01000050.1"/>
</dbReference>
<dbReference type="PRINTS" id="PR00455">
    <property type="entry name" value="HTHTETR"/>
</dbReference>
<organism evidence="5 6">
    <name type="scientific">Anaerosacchariphilus polymeriproducens</name>
    <dbReference type="NCBI Taxonomy" id="1812858"/>
    <lineage>
        <taxon>Bacteria</taxon>
        <taxon>Bacillati</taxon>
        <taxon>Bacillota</taxon>
        <taxon>Clostridia</taxon>
        <taxon>Lachnospirales</taxon>
        <taxon>Lachnospiraceae</taxon>
        <taxon>Anaerosacchariphilus</taxon>
    </lineage>
</organism>
<evidence type="ECO:0000259" key="4">
    <source>
        <dbReference type="PROSITE" id="PS50977"/>
    </source>
</evidence>
<proteinExistence type="predicted"/>
<dbReference type="PROSITE" id="PS01081">
    <property type="entry name" value="HTH_TETR_1"/>
    <property type="match status" value="1"/>
</dbReference>
<feature type="domain" description="HTH tetR-type" evidence="4">
    <location>
        <begin position="8"/>
        <end position="68"/>
    </location>
</feature>
<dbReference type="InterPro" id="IPR009057">
    <property type="entry name" value="Homeodomain-like_sf"/>
</dbReference>
<dbReference type="InterPro" id="IPR050624">
    <property type="entry name" value="HTH-type_Tx_Regulator"/>
</dbReference>
<evidence type="ECO:0000256" key="3">
    <source>
        <dbReference type="SAM" id="Phobius"/>
    </source>
</evidence>
<dbReference type="SUPFAM" id="SSF46689">
    <property type="entry name" value="Homeodomain-like"/>
    <property type="match status" value="1"/>
</dbReference>
<dbReference type="OrthoDB" id="9814200at2"/>
<dbReference type="PANTHER" id="PTHR43479:SF11">
    <property type="entry name" value="ACREF_ENVCD OPERON REPRESSOR-RELATED"/>
    <property type="match status" value="1"/>
</dbReference>
<dbReference type="PANTHER" id="PTHR43479">
    <property type="entry name" value="ACREF/ENVCD OPERON REPRESSOR-RELATED"/>
    <property type="match status" value="1"/>
</dbReference>
<keyword evidence="3" id="KW-1133">Transmembrane helix</keyword>
<dbReference type="EMBL" id="QRCT01000050">
    <property type="protein sequence ID" value="RDU22008.1"/>
    <property type="molecule type" value="Genomic_DNA"/>
</dbReference>
<evidence type="ECO:0000256" key="1">
    <source>
        <dbReference type="ARBA" id="ARBA00023125"/>
    </source>
</evidence>
<dbReference type="InterPro" id="IPR023772">
    <property type="entry name" value="DNA-bd_HTH_TetR-type_CS"/>
</dbReference>
<dbReference type="Proteomes" id="UP000255036">
    <property type="component" value="Unassembled WGS sequence"/>
</dbReference>
<keyword evidence="3" id="KW-0812">Transmembrane</keyword>
<sequence length="197" mass="23177">MAKNRLGMKTKNKILESADYLFNLKGYENVSVEEIAEKSTVTKAMVYYHFDSKETIMLDLIKKLLENIKYKIEIKELDLSNHEILSNHIKEMIALWKRNREIGLFILTKGIKEEKIFSYMMEILKLFFGQLLGADNTSNKEYIEQYIRLIFYNALPMISFSVLSDIITKEMSLPEKMVEDVFRKGFMDNLNVMPFSQ</sequence>
<dbReference type="Gene3D" id="1.10.357.10">
    <property type="entry name" value="Tetracycline Repressor, domain 2"/>
    <property type="match status" value="1"/>
</dbReference>
<dbReference type="InterPro" id="IPR001647">
    <property type="entry name" value="HTH_TetR"/>
</dbReference>
<comment type="caution">
    <text evidence="5">The sequence shown here is derived from an EMBL/GenBank/DDBJ whole genome shotgun (WGS) entry which is preliminary data.</text>
</comment>
<gene>
    <name evidence="5" type="ORF">DWV06_15865</name>
</gene>
<keyword evidence="6" id="KW-1185">Reference proteome</keyword>
<feature type="DNA-binding region" description="H-T-H motif" evidence="2">
    <location>
        <begin position="31"/>
        <end position="50"/>
    </location>
</feature>
<dbReference type="GO" id="GO:0003677">
    <property type="term" value="F:DNA binding"/>
    <property type="evidence" value="ECO:0007669"/>
    <property type="project" value="UniProtKB-UniRule"/>
</dbReference>
<reference evidence="5 6" key="1">
    <citation type="submission" date="2018-07" db="EMBL/GenBank/DDBJ databases">
        <title>Anaerosacharophilus polymeroproducens gen. nov. sp. nov., an anaerobic bacterium isolated from salt field.</title>
        <authorList>
            <person name="Kim W."/>
            <person name="Yang S.-H."/>
            <person name="Oh J."/>
            <person name="Lee J.-H."/>
            <person name="Kwon K.K."/>
        </authorList>
    </citation>
    <scope>NUCLEOTIDE SEQUENCE [LARGE SCALE GENOMIC DNA]</scope>
    <source>
        <strain evidence="5 6">MCWD5</strain>
    </source>
</reference>
<feature type="transmembrane region" description="Helical" evidence="3">
    <location>
        <begin position="146"/>
        <end position="167"/>
    </location>
</feature>
<name>A0A371AR22_9FIRM</name>
<keyword evidence="3" id="KW-0472">Membrane</keyword>
<evidence type="ECO:0000313" key="5">
    <source>
        <dbReference type="EMBL" id="RDU22008.1"/>
    </source>
</evidence>
<dbReference type="Pfam" id="PF00440">
    <property type="entry name" value="TetR_N"/>
    <property type="match status" value="1"/>
</dbReference>
<keyword evidence="1 2" id="KW-0238">DNA-binding</keyword>